<dbReference type="Proteomes" id="UP000271003">
    <property type="component" value="Chromosome"/>
</dbReference>
<evidence type="ECO:0000256" key="4">
    <source>
        <dbReference type="ARBA" id="ARBA00023002"/>
    </source>
</evidence>
<dbReference type="InterPro" id="IPR036188">
    <property type="entry name" value="FAD/NAD-bd_sf"/>
</dbReference>
<dbReference type="KEGG" id="sutt:SUTMEG_14210"/>
<feature type="signal peptide" evidence="5">
    <location>
        <begin position="1"/>
        <end position="33"/>
    </location>
</feature>
<evidence type="ECO:0000256" key="5">
    <source>
        <dbReference type="RuleBase" id="RU366062"/>
    </source>
</evidence>
<comment type="cofactor">
    <cofactor evidence="1">
        <name>FAD</name>
        <dbReference type="ChEBI" id="CHEBI:57692"/>
    </cofactor>
</comment>
<dbReference type="NCBIfam" id="TIGR01409">
    <property type="entry name" value="TAT_signal_seq"/>
    <property type="match status" value="1"/>
</dbReference>
<feature type="domain" description="FAD-dependent oxidoreductase 2 FAD-binding" evidence="6">
    <location>
        <begin position="48"/>
        <end position="487"/>
    </location>
</feature>
<dbReference type="InterPro" id="IPR003953">
    <property type="entry name" value="FAD-dep_OxRdtase_2_FAD-bd"/>
</dbReference>
<evidence type="ECO:0000313" key="8">
    <source>
        <dbReference type="Proteomes" id="UP000271003"/>
    </source>
</evidence>
<dbReference type="RefSeq" id="WP_120177132.1">
    <property type="nucleotide sequence ID" value="NZ_AP018786.1"/>
</dbReference>
<dbReference type="InterPro" id="IPR010960">
    <property type="entry name" value="Flavocytochrome_c"/>
</dbReference>
<dbReference type="InterPro" id="IPR027477">
    <property type="entry name" value="Succ_DH/fumarate_Rdtase_cat_sf"/>
</dbReference>
<dbReference type="PANTHER" id="PTHR43400:SF7">
    <property type="entry name" value="FAD-DEPENDENT OXIDOREDUCTASE 2 FAD BINDING DOMAIN-CONTAINING PROTEIN"/>
    <property type="match status" value="1"/>
</dbReference>
<organism evidence="7 8">
    <name type="scientific">Sutterella megalosphaeroides</name>
    <dbReference type="NCBI Taxonomy" id="2494234"/>
    <lineage>
        <taxon>Bacteria</taxon>
        <taxon>Pseudomonadati</taxon>
        <taxon>Pseudomonadota</taxon>
        <taxon>Betaproteobacteria</taxon>
        <taxon>Burkholderiales</taxon>
        <taxon>Sutterellaceae</taxon>
        <taxon>Sutterella</taxon>
    </lineage>
</organism>
<evidence type="ECO:0000256" key="2">
    <source>
        <dbReference type="ARBA" id="ARBA00022630"/>
    </source>
</evidence>
<dbReference type="PANTHER" id="PTHR43400">
    <property type="entry name" value="FUMARATE REDUCTASE"/>
    <property type="match status" value="1"/>
</dbReference>
<dbReference type="Gene3D" id="3.50.50.60">
    <property type="entry name" value="FAD/NAD(P)-binding domain"/>
    <property type="match status" value="1"/>
</dbReference>
<dbReference type="NCBIfam" id="TIGR01813">
    <property type="entry name" value="flavo_cyto_c"/>
    <property type="match status" value="1"/>
</dbReference>
<proteinExistence type="inferred from homology"/>
<evidence type="ECO:0000313" key="7">
    <source>
        <dbReference type="EMBL" id="BBF23530.1"/>
    </source>
</evidence>
<dbReference type="EMBL" id="AP018786">
    <property type="protein sequence ID" value="BBF23530.1"/>
    <property type="molecule type" value="Genomic_DNA"/>
</dbReference>
<sequence>MNSSALSRRGFLRGSAASVLAAATLVEAGVANAANSERSGLEPKETFDLVIVGSGFTGLAAAYAALENGLKNVLVLEKMHVFGGNSVINAGQVSLAGSGLQKSKGIEDSAALMKEDMLRAGQRFNHEALVDALVKEAPACYDMMVDCGVKFADDVIRLGGHSAPRTIFASNYSGGGICVPMHKWLRGKGVVFRNRSFVRDLIVEKDEVVGVEVVPEYDFDTKKGGEAYAVRAEKGVVIASGGWGSDKEFIATSMPPYRTLACTSQKGATSETIRMLLGYGAMPVMLDIYQIGPWATPDEFGAGAGSVFADYIFAEGIMVDSRNGRRFVNELASRRERSEAEMKCLDKDGNPVFPFGFCSEETTKNRPGFETSLREGTTKRTESVEELAALYGAPVDELKKQIDEWNAMVRAGKDTAFGKPIDKPIELRPPFYSIRFWPKLHYCMGGVGITDKAEVLSYKTCRPIAGLYAAGEVTGGVHGMDRLGSTSSTDCLAMGRIAGRNAALRKI</sequence>
<dbReference type="OrthoDB" id="9766402at2"/>
<dbReference type="Pfam" id="PF00890">
    <property type="entry name" value="FAD_binding_2"/>
    <property type="match status" value="1"/>
</dbReference>
<evidence type="ECO:0000256" key="1">
    <source>
        <dbReference type="ARBA" id="ARBA00001974"/>
    </source>
</evidence>
<accession>A0A2Z6ICA0</accession>
<reference evidence="7 8" key="1">
    <citation type="journal article" date="2018" name="Int. J. Syst. Evol. Microbiol.">
        <title>Mesosutterella multiformis gen. nov., sp. nov., a member of the family Sutterellaceae and Sutterella megalosphaeroides sp. nov., isolated from human faeces.</title>
        <authorList>
            <person name="Sakamoto M."/>
            <person name="Ikeyama N."/>
            <person name="Kunihiro T."/>
            <person name="Iino T."/>
            <person name="Yuki M."/>
            <person name="Ohkuma M."/>
        </authorList>
    </citation>
    <scope>NUCLEOTIDE SEQUENCE [LARGE SCALE GENOMIC DNA]</scope>
    <source>
        <strain evidence="7 8">6FBBBH3</strain>
    </source>
</reference>
<feature type="chain" id="PRO_5022261285" evidence="5">
    <location>
        <begin position="34"/>
        <end position="507"/>
    </location>
</feature>
<keyword evidence="2 5" id="KW-0285">Flavoprotein</keyword>
<keyword evidence="3 5" id="KW-0274">FAD</keyword>
<comment type="similarity">
    <text evidence="5">Belongs to the FAD-dependent oxidoreductase 2 family. FRD/SDH subfamily.</text>
</comment>
<protein>
    <submittedName>
        <fullName evidence="7">Flavocytochrome c</fullName>
    </submittedName>
</protein>
<evidence type="ECO:0000259" key="6">
    <source>
        <dbReference type="Pfam" id="PF00890"/>
    </source>
</evidence>
<keyword evidence="5" id="KW-0732">Signal</keyword>
<dbReference type="GO" id="GO:0010181">
    <property type="term" value="F:FMN binding"/>
    <property type="evidence" value="ECO:0007669"/>
    <property type="project" value="InterPro"/>
</dbReference>
<dbReference type="InterPro" id="IPR019546">
    <property type="entry name" value="TAT_signal_bac_arc"/>
</dbReference>
<dbReference type="AlphaFoldDB" id="A0A2Z6ICA0"/>
<dbReference type="InterPro" id="IPR050315">
    <property type="entry name" value="FAD-oxidoreductase_2"/>
</dbReference>
<dbReference type="PROSITE" id="PS51318">
    <property type="entry name" value="TAT"/>
    <property type="match status" value="1"/>
</dbReference>
<name>A0A2Z6ICA0_9BURK</name>
<dbReference type="SUPFAM" id="SSF51905">
    <property type="entry name" value="FAD/NAD(P)-binding domain"/>
    <property type="match status" value="1"/>
</dbReference>
<dbReference type="InterPro" id="IPR006311">
    <property type="entry name" value="TAT_signal"/>
</dbReference>
<dbReference type="SUPFAM" id="SSF56425">
    <property type="entry name" value="Succinate dehydrogenase/fumarate reductase flavoprotein, catalytic domain"/>
    <property type="match status" value="1"/>
</dbReference>
<dbReference type="Gene3D" id="3.90.700.10">
    <property type="entry name" value="Succinate dehydrogenase/fumarate reductase flavoprotein, catalytic domain"/>
    <property type="match status" value="1"/>
</dbReference>
<keyword evidence="4 5" id="KW-0560">Oxidoreductase</keyword>
<gene>
    <name evidence="7" type="ORF">SUTMEG_14210</name>
</gene>
<dbReference type="GO" id="GO:0016491">
    <property type="term" value="F:oxidoreductase activity"/>
    <property type="evidence" value="ECO:0007669"/>
    <property type="project" value="UniProtKB-KW"/>
</dbReference>
<evidence type="ECO:0000256" key="3">
    <source>
        <dbReference type="ARBA" id="ARBA00022827"/>
    </source>
</evidence>
<keyword evidence="8" id="KW-1185">Reference proteome</keyword>